<evidence type="ECO:0000313" key="4">
    <source>
        <dbReference type="Proteomes" id="UP000270343"/>
    </source>
</evidence>
<feature type="region of interest" description="Disordered" evidence="2">
    <location>
        <begin position="305"/>
        <end position="325"/>
    </location>
</feature>
<evidence type="ECO:0000256" key="2">
    <source>
        <dbReference type="SAM" id="MobiDB-lite"/>
    </source>
</evidence>
<evidence type="ECO:0000256" key="1">
    <source>
        <dbReference type="ARBA" id="ARBA00005564"/>
    </source>
</evidence>
<dbReference type="AlphaFoldDB" id="A0A3B0BP04"/>
<dbReference type="InterPro" id="IPR019405">
    <property type="entry name" value="Lactonase_7-beta_prop"/>
</dbReference>
<comment type="similarity">
    <text evidence="1">Belongs to the cycloisomerase 2 family.</text>
</comment>
<dbReference type="PANTHER" id="PTHR30344">
    <property type="entry name" value="6-PHOSPHOGLUCONOLACTONASE-RELATED"/>
    <property type="match status" value="1"/>
</dbReference>
<dbReference type="GO" id="GO:0005829">
    <property type="term" value="C:cytosol"/>
    <property type="evidence" value="ECO:0007669"/>
    <property type="project" value="TreeGrafter"/>
</dbReference>
<proteinExistence type="inferred from homology"/>
<accession>A0A3B0BP04</accession>
<keyword evidence="4" id="KW-1185">Reference proteome</keyword>
<dbReference type="EMBL" id="RBAM01000004">
    <property type="protein sequence ID" value="RKN74600.1"/>
    <property type="molecule type" value="Genomic_DNA"/>
</dbReference>
<dbReference type="Pfam" id="PF10282">
    <property type="entry name" value="Lactonase"/>
    <property type="match status" value="1"/>
</dbReference>
<organism evidence="3 4">
    <name type="scientific">Streptomyces klenkii</name>
    <dbReference type="NCBI Taxonomy" id="1420899"/>
    <lineage>
        <taxon>Bacteria</taxon>
        <taxon>Bacillati</taxon>
        <taxon>Actinomycetota</taxon>
        <taxon>Actinomycetes</taxon>
        <taxon>Kitasatosporales</taxon>
        <taxon>Streptomycetaceae</taxon>
        <taxon>Streptomyces</taxon>
    </lineage>
</organism>
<dbReference type="Proteomes" id="UP000270343">
    <property type="component" value="Unassembled WGS sequence"/>
</dbReference>
<dbReference type="OrthoDB" id="9790815at2"/>
<feature type="compositionally biased region" description="Low complexity" evidence="2">
    <location>
        <begin position="68"/>
        <end position="77"/>
    </location>
</feature>
<dbReference type="SUPFAM" id="SSF51004">
    <property type="entry name" value="C-terminal (heme d1) domain of cytochrome cd1-nitrite reductase"/>
    <property type="match status" value="1"/>
</dbReference>
<feature type="compositionally biased region" description="Basic residues" evidence="2">
    <location>
        <begin position="38"/>
        <end position="60"/>
    </location>
</feature>
<reference evidence="3 4" key="1">
    <citation type="journal article" date="2015" name="Antonie Van Leeuwenhoek">
        <title>Streptomyces klenkii sp. nov., isolated from deep marine sediment.</title>
        <authorList>
            <person name="Veyisoglu A."/>
            <person name="Sahin N."/>
        </authorList>
    </citation>
    <scope>NUCLEOTIDE SEQUENCE [LARGE SCALE GENOMIC DNA]</scope>
    <source>
        <strain evidence="3 4">KCTC 29202</strain>
    </source>
</reference>
<name>A0A3B0BP04_9ACTN</name>
<dbReference type="InterPro" id="IPR011048">
    <property type="entry name" value="Haem_d1_sf"/>
</dbReference>
<dbReference type="GO" id="GO:0017057">
    <property type="term" value="F:6-phosphogluconolactonase activity"/>
    <property type="evidence" value="ECO:0007669"/>
    <property type="project" value="TreeGrafter"/>
</dbReference>
<dbReference type="InterPro" id="IPR050282">
    <property type="entry name" value="Cycloisomerase_2"/>
</dbReference>
<dbReference type="PANTHER" id="PTHR30344:SF1">
    <property type="entry name" value="6-PHOSPHOGLUCONOLACTONASE"/>
    <property type="match status" value="1"/>
</dbReference>
<feature type="compositionally biased region" description="Low complexity" evidence="2">
    <location>
        <begin position="1"/>
        <end position="22"/>
    </location>
</feature>
<feature type="compositionally biased region" description="Pro residues" evidence="2">
    <location>
        <begin position="23"/>
        <end position="37"/>
    </location>
</feature>
<dbReference type="Gene3D" id="2.130.10.10">
    <property type="entry name" value="YVTN repeat-like/Quinoprotein amine dehydrogenase"/>
    <property type="match status" value="1"/>
</dbReference>
<evidence type="ECO:0000313" key="3">
    <source>
        <dbReference type="EMBL" id="RKN74600.1"/>
    </source>
</evidence>
<comment type="caution">
    <text evidence="3">The sequence shown here is derived from an EMBL/GenBank/DDBJ whole genome shotgun (WGS) entry which is preliminary data.</text>
</comment>
<sequence length="434" mass="44702">MAGLAGLAASAALGAGRPSAADPAPPRPRLQPPSKPHPYPHPKPQPHPKRQSQTKPHPKPQPHPAPTPVSASAPTPGSPGLIFLGAYTSVPGGGAGIGLASYDRKTGRMTGAGVIEGVADPSYLALHPRGHTLYAVNEQQDGSVTAVRLADRRTLGTWSTGGALPCHVSVHPSGRWLLTANYLSGSVAVHPIDGTGTLAEPSDVVAHLVPPPGPGQESAHAHQIITSPDGRFVLAVDLGNDTVYTYRLDTTTGRLKRIAYVTLAPGAGPRHLTFHPRGRFAYVANELDNTVVVCAYDPATGDLSPGPALRTGAGTGPSSSPGLSSGIGGAKNYPAQILVGKSGRFAYLANRGHNSIARYAVEASGARLRLLDTVLVRGDFPRHIAFSPDERLLFAANQGSGSVTVFRADPGTGRLSPSGAPYAAPGAACAMVRI</sequence>
<dbReference type="InterPro" id="IPR015943">
    <property type="entry name" value="WD40/YVTN_repeat-like_dom_sf"/>
</dbReference>
<gene>
    <name evidence="3" type="ORF">D7231_12235</name>
</gene>
<feature type="region of interest" description="Disordered" evidence="2">
    <location>
        <begin position="1"/>
        <end position="77"/>
    </location>
</feature>
<protein>
    <submittedName>
        <fullName evidence="3">Lactonase family protein</fullName>
    </submittedName>
</protein>